<protein>
    <recommendedName>
        <fullName evidence="7">Gamma-glutamyl phosphate reductase</fullName>
        <shortName evidence="7">GPR</shortName>
        <ecNumber evidence="7">1.2.1.41</ecNumber>
    </recommendedName>
    <alternativeName>
        <fullName evidence="7">Glutamate-5-semialdehyde dehydrogenase</fullName>
    </alternativeName>
    <alternativeName>
        <fullName evidence="7">Glutamyl-gamma-semialdehyde dehydrogenase</fullName>
        <shortName evidence="7">GSA dehydrogenase</shortName>
    </alternativeName>
</protein>
<sequence length="419" mass="45849">MTQLIMEYIQQFELARESSKQMHNLSAELVNKVLTDLAEEIVKQTVEILKANQLDLNNMDHSDPKYDRLLLNPDRVAAIAADIRNVATLKSPLGEVLENKVMENGLDISKIRVPLGVIGVIYEARPNVTLDVFALCLKTGNVAILKGGKDADETNRALLSIIHSVLAENKVDLGVVTLLPADRKATEELLSARAYVDVIIPRGSQGLIDFVRENSKVPVIETGAGIVHTYFDISGDLEKGKAILFNAKTRRVSVCNSLDCLLIHRERLNDLAMLVAPMAGKDVQLYADPAAFEALKGLYPEGLLHQAGPEDFGTEFLDYKLAIKTVSELDEALRHIASFSSRHSEAIIAEDDQKQTLFLNAVDAAAVYVNASTSFTDGGQFGMGAEIGISTQKLHARGPMGLSELTSYKWIVRGNGQVR</sequence>
<dbReference type="InterPro" id="IPR016163">
    <property type="entry name" value="Ald_DH_C"/>
</dbReference>
<comment type="pathway">
    <text evidence="1 7">Amino-acid biosynthesis; L-proline biosynthesis; L-glutamate 5-semialdehyde from L-glutamate: step 2/2.</text>
</comment>
<evidence type="ECO:0000256" key="6">
    <source>
        <dbReference type="ARBA" id="ARBA00049024"/>
    </source>
</evidence>
<dbReference type="InterPro" id="IPR000965">
    <property type="entry name" value="GPR_dom"/>
</dbReference>
<dbReference type="InterPro" id="IPR016161">
    <property type="entry name" value="Ald_DH/histidinol_DH"/>
</dbReference>
<dbReference type="InterPro" id="IPR015590">
    <property type="entry name" value="Aldehyde_DH_dom"/>
</dbReference>
<dbReference type="Gene3D" id="3.40.605.10">
    <property type="entry name" value="Aldehyde Dehydrogenase, Chain A, domain 1"/>
    <property type="match status" value="1"/>
</dbReference>
<dbReference type="GO" id="GO:0005737">
    <property type="term" value="C:cytoplasm"/>
    <property type="evidence" value="ECO:0007669"/>
    <property type="project" value="UniProtKB-SubCell"/>
</dbReference>
<dbReference type="Pfam" id="PF00171">
    <property type="entry name" value="Aldedh"/>
    <property type="match status" value="1"/>
</dbReference>
<dbReference type="GO" id="GO:0004350">
    <property type="term" value="F:glutamate-5-semialdehyde dehydrogenase activity"/>
    <property type="evidence" value="ECO:0007669"/>
    <property type="project" value="UniProtKB-UniRule"/>
</dbReference>
<dbReference type="SUPFAM" id="SSF53720">
    <property type="entry name" value="ALDH-like"/>
    <property type="match status" value="1"/>
</dbReference>
<dbReference type="EC" id="1.2.1.41" evidence="7"/>
<dbReference type="InterPro" id="IPR012134">
    <property type="entry name" value="Glu-5-SA_DH"/>
</dbReference>
<dbReference type="InterPro" id="IPR016162">
    <property type="entry name" value="Ald_DH_N"/>
</dbReference>
<comment type="subcellular location">
    <subcellularLocation>
        <location evidence="7">Cytoplasm</location>
    </subcellularLocation>
</comment>
<dbReference type="PANTHER" id="PTHR11063:SF8">
    <property type="entry name" value="DELTA-1-PYRROLINE-5-CARBOXYLATE SYNTHASE"/>
    <property type="match status" value="1"/>
</dbReference>
<gene>
    <name evidence="7" type="primary">proA</name>
    <name evidence="9" type="ORF">SAMN03003324_00158</name>
</gene>
<keyword evidence="5 7" id="KW-0560">Oxidoreductase</keyword>
<evidence type="ECO:0000256" key="3">
    <source>
        <dbReference type="ARBA" id="ARBA00022650"/>
    </source>
</evidence>
<proteinExistence type="inferred from homology"/>
<keyword evidence="4 7" id="KW-0521">NADP</keyword>
<dbReference type="NCBIfam" id="NF001221">
    <property type="entry name" value="PRK00197.1"/>
    <property type="match status" value="1"/>
</dbReference>
<keyword evidence="3 7" id="KW-0641">Proline biosynthesis</keyword>
<dbReference type="Gene3D" id="3.40.309.10">
    <property type="entry name" value="Aldehyde Dehydrogenase, Chain A, domain 2"/>
    <property type="match status" value="1"/>
</dbReference>
<evidence type="ECO:0000313" key="9">
    <source>
        <dbReference type="EMBL" id="SFE34595.1"/>
    </source>
</evidence>
<evidence type="ECO:0000259" key="8">
    <source>
        <dbReference type="Pfam" id="PF00171"/>
    </source>
</evidence>
<evidence type="ECO:0000256" key="7">
    <source>
        <dbReference type="HAMAP-Rule" id="MF_00412"/>
    </source>
</evidence>
<accession>A0A1I1ZSI1</accession>
<evidence type="ECO:0000256" key="2">
    <source>
        <dbReference type="ARBA" id="ARBA00022605"/>
    </source>
</evidence>
<dbReference type="GO" id="GO:0055129">
    <property type="term" value="P:L-proline biosynthetic process"/>
    <property type="evidence" value="ECO:0007669"/>
    <property type="project" value="UniProtKB-UniRule"/>
</dbReference>
<dbReference type="InterPro" id="IPR020593">
    <property type="entry name" value="G-glutamylP_reductase_CS"/>
</dbReference>
<comment type="similarity">
    <text evidence="7">Belongs to the gamma-glutamyl phosphate reductase family.</text>
</comment>
<reference evidence="9 10" key="1">
    <citation type="submission" date="2016-10" db="EMBL/GenBank/DDBJ databases">
        <authorList>
            <person name="de Groot N.N."/>
        </authorList>
    </citation>
    <scope>NUCLEOTIDE SEQUENCE [LARGE SCALE GENOMIC DNA]</scope>
    <source>
        <strain evidence="9 10">ATCC 51969</strain>
    </source>
</reference>
<evidence type="ECO:0000256" key="4">
    <source>
        <dbReference type="ARBA" id="ARBA00022857"/>
    </source>
</evidence>
<comment type="function">
    <text evidence="7">Catalyzes the NADPH-dependent reduction of L-glutamate 5-phosphate into L-glutamate 5-semialdehyde and phosphate. The product spontaneously undergoes cyclization to form 1-pyrroline-5-carboxylate.</text>
</comment>
<comment type="catalytic activity">
    <reaction evidence="6 7">
        <text>L-glutamate 5-semialdehyde + phosphate + NADP(+) = L-glutamyl 5-phosphate + NADPH + H(+)</text>
        <dbReference type="Rhea" id="RHEA:19541"/>
        <dbReference type="ChEBI" id="CHEBI:15378"/>
        <dbReference type="ChEBI" id="CHEBI:43474"/>
        <dbReference type="ChEBI" id="CHEBI:57783"/>
        <dbReference type="ChEBI" id="CHEBI:58066"/>
        <dbReference type="ChEBI" id="CHEBI:58274"/>
        <dbReference type="ChEBI" id="CHEBI:58349"/>
        <dbReference type="EC" id="1.2.1.41"/>
    </reaction>
</comment>
<dbReference type="STRING" id="34086.SAMN04488084_101519"/>
<dbReference type="NCBIfam" id="TIGR00407">
    <property type="entry name" value="proA"/>
    <property type="match status" value="1"/>
</dbReference>
<feature type="domain" description="Aldehyde dehydrogenase" evidence="8">
    <location>
        <begin position="12"/>
        <end position="223"/>
    </location>
</feature>
<dbReference type="PIRSF" id="PIRSF000151">
    <property type="entry name" value="GPR"/>
    <property type="match status" value="1"/>
</dbReference>
<evidence type="ECO:0000313" key="10">
    <source>
        <dbReference type="Proteomes" id="UP000183129"/>
    </source>
</evidence>
<dbReference type="AlphaFoldDB" id="A0A1I1ZSI1"/>
<organism evidence="9 10">
    <name type="scientific">Pedobacter antarcticus</name>
    <dbReference type="NCBI Taxonomy" id="34086"/>
    <lineage>
        <taxon>Bacteria</taxon>
        <taxon>Pseudomonadati</taxon>
        <taxon>Bacteroidota</taxon>
        <taxon>Sphingobacteriia</taxon>
        <taxon>Sphingobacteriales</taxon>
        <taxon>Sphingobacteriaceae</taxon>
        <taxon>Pedobacter</taxon>
    </lineage>
</organism>
<dbReference type="EMBL" id="FONS01000001">
    <property type="protein sequence ID" value="SFE34595.1"/>
    <property type="molecule type" value="Genomic_DNA"/>
</dbReference>
<dbReference type="HAMAP" id="MF_00412">
    <property type="entry name" value="ProA"/>
    <property type="match status" value="1"/>
</dbReference>
<evidence type="ECO:0000256" key="5">
    <source>
        <dbReference type="ARBA" id="ARBA00023002"/>
    </source>
</evidence>
<dbReference type="PROSITE" id="PS01223">
    <property type="entry name" value="PROA"/>
    <property type="match status" value="1"/>
</dbReference>
<dbReference type="Proteomes" id="UP000183129">
    <property type="component" value="Unassembled WGS sequence"/>
</dbReference>
<keyword evidence="7" id="KW-0963">Cytoplasm</keyword>
<dbReference type="GO" id="GO:0050661">
    <property type="term" value="F:NADP binding"/>
    <property type="evidence" value="ECO:0007669"/>
    <property type="project" value="InterPro"/>
</dbReference>
<keyword evidence="2 7" id="KW-0028">Amino-acid biosynthesis</keyword>
<name>A0A1I1ZSI1_9SPHI</name>
<evidence type="ECO:0000256" key="1">
    <source>
        <dbReference type="ARBA" id="ARBA00004985"/>
    </source>
</evidence>
<dbReference type="CDD" id="cd07079">
    <property type="entry name" value="ALDH_F18-19_ProA-GPR"/>
    <property type="match status" value="1"/>
</dbReference>
<dbReference type="PANTHER" id="PTHR11063">
    <property type="entry name" value="GLUTAMATE SEMIALDEHYDE DEHYDROGENASE"/>
    <property type="match status" value="1"/>
</dbReference>
<dbReference type="UniPathway" id="UPA00098">
    <property type="reaction ID" value="UER00360"/>
</dbReference>